<reference evidence="1" key="1">
    <citation type="journal article" date="2014" name="Front. Microbiol.">
        <title>High frequency of phylogenetically diverse reductive dehalogenase-homologous genes in deep subseafloor sedimentary metagenomes.</title>
        <authorList>
            <person name="Kawai M."/>
            <person name="Futagami T."/>
            <person name="Toyoda A."/>
            <person name="Takaki Y."/>
            <person name="Nishi S."/>
            <person name="Hori S."/>
            <person name="Arai W."/>
            <person name="Tsubouchi T."/>
            <person name="Morono Y."/>
            <person name="Uchiyama I."/>
            <person name="Ito T."/>
            <person name="Fujiyama A."/>
            <person name="Inagaki F."/>
            <person name="Takami H."/>
        </authorList>
    </citation>
    <scope>NUCLEOTIDE SEQUENCE</scope>
    <source>
        <strain evidence="1">Expedition CK06-06</strain>
    </source>
</reference>
<accession>X0RPQ7</accession>
<dbReference type="SUPFAM" id="SSF55874">
    <property type="entry name" value="ATPase domain of HSP90 chaperone/DNA topoisomerase II/histidine kinase"/>
    <property type="match status" value="1"/>
</dbReference>
<dbReference type="InterPro" id="IPR036890">
    <property type="entry name" value="HATPase_C_sf"/>
</dbReference>
<dbReference type="Gene3D" id="3.30.565.10">
    <property type="entry name" value="Histidine kinase-like ATPase, C-terminal domain"/>
    <property type="match status" value="1"/>
</dbReference>
<organism evidence="1">
    <name type="scientific">marine sediment metagenome</name>
    <dbReference type="NCBI Taxonomy" id="412755"/>
    <lineage>
        <taxon>unclassified sequences</taxon>
        <taxon>metagenomes</taxon>
        <taxon>ecological metagenomes</taxon>
    </lineage>
</organism>
<proteinExistence type="predicted"/>
<comment type="caution">
    <text evidence="1">The sequence shown here is derived from an EMBL/GenBank/DDBJ whole genome shotgun (WGS) entry which is preliminary data.</text>
</comment>
<protein>
    <recommendedName>
        <fullName evidence="2">Histidine kinase/HSP90-like ATPase domain-containing protein</fullName>
    </recommendedName>
</protein>
<dbReference type="AlphaFoldDB" id="X0RPQ7"/>
<evidence type="ECO:0008006" key="2">
    <source>
        <dbReference type="Google" id="ProtNLM"/>
    </source>
</evidence>
<evidence type="ECO:0000313" key="1">
    <source>
        <dbReference type="EMBL" id="GAF70839.1"/>
    </source>
</evidence>
<gene>
    <name evidence="1" type="ORF">S01H1_00151</name>
</gene>
<dbReference type="EMBL" id="BARS01000047">
    <property type="protein sequence ID" value="GAF70839.1"/>
    <property type="molecule type" value="Genomic_DNA"/>
</dbReference>
<name>X0RPQ7_9ZZZZ</name>
<feature type="non-terminal residue" evidence="1">
    <location>
        <position position="1"/>
    </location>
</feature>
<sequence>GLGLPSAHHIVEKWHDGRMWAESGLERGAIFHIILPI</sequence>